<dbReference type="Pfam" id="PF09487">
    <property type="entry name" value="HrpB2"/>
    <property type="match status" value="1"/>
</dbReference>
<dbReference type="Proteomes" id="UP000072421">
    <property type="component" value="Chromosome"/>
</dbReference>
<dbReference type="RefSeq" id="WP_082814967.1">
    <property type="nucleotide sequence ID" value="NZ_CP013232.1"/>
</dbReference>
<dbReference type="EMBL" id="CP013232">
    <property type="protein sequence ID" value="AMO97832.1"/>
    <property type="molecule type" value="Genomic_DNA"/>
</dbReference>
<dbReference type="OrthoDB" id="8780858at2"/>
<evidence type="ECO:0000313" key="2">
    <source>
        <dbReference type="EMBL" id="AMO97832.1"/>
    </source>
</evidence>
<proteinExistence type="predicted"/>
<accession>A0A127PJ38</accession>
<name>A0A127PJ38_9BURK</name>
<protein>
    <submittedName>
        <fullName evidence="2">Bacterial type III secretion family protein</fullName>
    </submittedName>
</protein>
<feature type="compositionally biased region" description="Pro residues" evidence="1">
    <location>
        <begin position="1"/>
        <end position="12"/>
    </location>
</feature>
<dbReference type="AlphaFoldDB" id="A0A127PJ38"/>
<evidence type="ECO:0000313" key="3">
    <source>
        <dbReference type="Proteomes" id="UP000072421"/>
    </source>
</evidence>
<feature type="region of interest" description="Disordered" evidence="1">
    <location>
        <begin position="1"/>
        <end position="22"/>
    </location>
</feature>
<evidence type="ECO:0000256" key="1">
    <source>
        <dbReference type="SAM" id="MobiDB-lite"/>
    </source>
</evidence>
<dbReference type="InterPro" id="IPR013391">
    <property type="entry name" value="T3SS_HrpB2"/>
</dbReference>
<sequence length="141" mass="14617">MSMTIPPLPPISSTPAMQGGAGVVKESSAAAAGVTPAPRSDLVEQFRAKFEQARLSPQSVTHFQGPSAVSEMITQQDQAMGTLTGKVDAFAAGADKMSMQEVVAQSVKVQLDVATLTAKLYLGQTLAQGSKGAIQTLVKNQ</sequence>
<gene>
    <name evidence="2" type="ORF">CFter6_5265</name>
</gene>
<organism evidence="2">
    <name type="scientific">Collimonas fungivorans</name>
    <dbReference type="NCBI Taxonomy" id="158899"/>
    <lineage>
        <taxon>Bacteria</taxon>
        <taxon>Pseudomonadati</taxon>
        <taxon>Pseudomonadota</taxon>
        <taxon>Betaproteobacteria</taxon>
        <taxon>Burkholderiales</taxon>
        <taxon>Oxalobacteraceae</taxon>
        <taxon>Collimonas</taxon>
    </lineage>
</organism>
<dbReference type="PATRIC" id="fig|158899.10.peg.5186"/>
<reference evidence="2 3" key="1">
    <citation type="submission" date="2015-11" db="EMBL/GenBank/DDBJ databases">
        <title>Exploring the genomic traits of fungus-feeding bacterial genus Collimonas.</title>
        <authorList>
            <person name="Song C."/>
            <person name="Schmidt R."/>
            <person name="de Jager V."/>
            <person name="Krzyzanowska D."/>
            <person name="Jongedijk E."/>
            <person name="Cankar K."/>
            <person name="Beekwilder J."/>
            <person name="van Veen A."/>
            <person name="de Boer W."/>
            <person name="van Veen J.A."/>
            <person name="Garbeva P."/>
        </authorList>
    </citation>
    <scope>NUCLEOTIDE SEQUENCE [LARGE SCALE GENOMIC DNA]</scope>
    <source>
        <strain evidence="2 3">Ter6</strain>
    </source>
</reference>